<organism evidence="1 2">
    <name type="scientific">Paenibacillus qinlingensis</name>
    <dbReference type="NCBI Taxonomy" id="1837343"/>
    <lineage>
        <taxon>Bacteria</taxon>
        <taxon>Bacillati</taxon>
        <taxon>Bacillota</taxon>
        <taxon>Bacilli</taxon>
        <taxon>Bacillales</taxon>
        <taxon>Paenibacillaceae</taxon>
        <taxon>Paenibacillus</taxon>
    </lineage>
</organism>
<dbReference type="GO" id="GO:0016787">
    <property type="term" value="F:hydrolase activity"/>
    <property type="evidence" value="ECO:0007669"/>
    <property type="project" value="UniProtKB-KW"/>
</dbReference>
<proteinExistence type="predicted"/>
<sequence>MMIRDMIAQERKRQDKLHPNFPKELRLAILVEEVGEISTALQNGDIENLKTELTQTAATAIRWLEHIKKEEST</sequence>
<keyword evidence="1" id="KW-0378">Hydrolase</keyword>
<gene>
    <name evidence="1" type="ORF">J2736_006723</name>
</gene>
<dbReference type="SUPFAM" id="SSF101386">
    <property type="entry name" value="all-alpha NTP pyrophosphatases"/>
    <property type="match status" value="1"/>
</dbReference>
<reference evidence="1 2" key="1">
    <citation type="submission" date="2023-07" db="EMBL/GenBank/DDBJ databases">
        <title>Sorghum-associated microbial communities from plants grown in Nebraska, USA.</title>
        <authorList>
            <person name="Schachtman D."/>
        </authorList>
    </citation>
    <scope>NUCLEOTIDE SEQUENCE [LARGE SCALE GENOMIC DNA]</scope>
    <source>
        <strain evidence="1 2">CC258</strain>
    </source>
</reference>
<name>A0ABU1P6U8_9BACL</name>
<protein>
    <submittedName>
        <fullName evidence="1">NTP pyrophosphatase (Non-canonical NTP hydrolase)</fullName>
    </submittedName>
</protein>
<keyword evidence="2" id="KW-1185">Reference proteome</keyword>
<dbReference type="EMBL" id="JAVDSB010000030">
    <property type="protein sequence ID" value="MDR6555461.1"/>
    <property type="molecule type" value="Genomic_DNA"/>
</dbReference>
<accession>A0ABU1P6U8</accession>
<evidence type="ECO:0000313" key="2">
    <source>
        <dbReference type="Proteomes" id="UP001267290"/>
    </source>
</evidence>
<evidence type="ECO:0000313" key="1">
    <source>
        <dbReference type="EMBL" id="MDR6555461.1"/>
    </source>
</evidence>
<dbReference type="Proteomes" id="UP001267290">
    <property type="component" value="Unassembled WGS sequence"/>
</dbReference>
<comment type="caution">
    <text evidence="1">The sequence shown here is derived from an EMBL/GenBank/DDBJ whole genome shotgun (WGS) entry which is preliminary data.</text>
</comment>